<evidence type="ECO:0000259" key="6">
    <source>
        <dbReference type="PROSITE" id="PS51714"/>
    </source>
</evidence>
<dbReference type="STRING" id="52586.A0A0B1P1U7"/>
<evidence type="ECO:0000313" key="8">
    <source>
        <dbReference type="Proteomes" id="UP000030854"/>
    </source>
</evidence>
<evidence type="ECO:0000256" key="4">
    <source>
        <dbReference type="ARBA" id="ARBA00038288"/>
    </source>
</evidence>
<dbReference type="PANTHER" id="PTHR12858:SF1">
    <property type="entry name" value="PRE-RRNA-PROCESSING PROTEIN TSR1 HOMOLOG"/>
    <property type="match status" value="1"/>
</dbReference>
<dbReference type="GO" id="GO:0005737">
    <property type="term" value="C:cytoplasm"/>
    <property type="evidence" value="ECO:0007669"/>
    <property type="project" value="EnsemblFungi"/>
</dbReference>
<dbReference type="GO" id="GO:0034511">
    <property type="term" value="F:U3 snoRNA binding"/>
    <property type="evidence" value="ECO:0007669"/>
    <property type="project" value="TreeGrafter"/>
</dbReference>
<dbReference type="GO" id="GO:0000461">
    <property type="term" value="P:endonucleolytic cleavage to generate mature 3'-end of SSU-rRNA from (SSU-rRNA, 5.8S rRNA, LSU-rRNA)"/>
    <property type="evidence" value="ECO:0007669"/>
    <property type="project" value="EnsemblFungi"/>
</dbReference>
<dbReference type="SMART" id="SM01362">
    <property type="entry name" value="DUF663"/>
    <property type="match status" value="1"/>
</dbReference>
<dbReference type="PANTHER" id="PTHR12858">
    <property type="entry name" value="RIBOSOME BIOGENESIS PROTEIN"/>
    <property type="match status" value="1"/>
</dbReference>
<sequence length="807" mass="92026">MGPVSQVHSHRSTTKVTHKPFKSRKATKGFLKEIQKGKLDKATQRKNPHQQVMSKLDRRNQNRQKLLAKQKEHSQETKIFAGRNGAARIVAVIPLCVDSNAAAVVKSLSKSLDIITEVPDEGLCRVSIERFKQDIHYITVKRDLISCLDAARIADFIIFILSPDQEVDYLGETIIRSVEGQGLSTLLTVVQGLDKIEPFKKRAGILTSLKSYMIHFHPEQEKVFNLDSNIDCVNLLRSICTVMPKGIHWRDERSWMLVDEVLWPENSDDSVVLTGTVRGKGLKADRLVQVGDWGIFQIIKITAATSQLAKKNDDVAIDEKYEEKVLELPTQYQDDLLELAPEEINFQDEMQITDSAPIQEKRGVLLDDHHYFSDDESHIPSKPKRLPRGTSAYQSAWFLGDDYSDSGSDFEEIDEQLDVDMETQALPEDGNEGNSAVEPTEVAPTQYAKSEVFLDPKPDDESEIQQLAAFRSRKNEAEDDREFPDEIELHPKVLARERLARYRGLKSIRTSTWEEEEDRAFEPQEWRRLLEVQNFKSARSRVTREALAGGVVAGTRVRVYLRDVPLSLKASWTNSNYPLGLFSLLRHEQKQTVVNFSVSLSSDYPEPIKSKAEMVLQCGSRRFIVNPLFSQSGITKNNVYKFNRFLYPGQSAVATFIAPLTWGSVPSLLFKRVNNSDPMEGSELLQAPLNFVSTCTSLAPSTSRVIAKRIVLTGHPYRIHKKLVTVRYMFFNREDVEWFKALQLWTKRGRTGYIKEPLGTHGYFKATFDGKINPQDAVSISLYKRMWPKKSRAWNRFTDDKDIHMKT</sequence>
<keyword evidence="3" id="KW-0539">Nucleus</keyword>
<accession>A0A0B1P1U7</accession>
<dbReference type="AlphaFoldDB" id="A0A0B1P1U7"/>
<dbReference type="HOGENOM" id="CLU_009858_1_0_1"/>
<proteinExistence type="inferred from homology"/>
<evidence type="ECO:0000256" key="2">
    <source>
        <dbReference type="ARBA" id="ARBA00022517"/>
    </source>
</evidence>
<dbReference type="Proteomes" id="UP000030854">
    <property type="component" value="Unassembled WGS sequence"/>
</dbReference>
<dbReference type="Pfam" id="PF04950">
    <property type="entry name" value="RIBIOP_C"/>
    <property type="match status" value="1"/>
</dbReference>
<dbReference type="PROSITE" id="PS51714">
    <property type="entry name" value="G_BMS1"/>
    <property type="match status" value="1"/>
</dbReference>
<gene>
    <name evidence="7" type="ORF">EV44_g1829</name>
</gene>
<evidence type="ECO:0000256" key="5">
    <source>
        <dbReference type="SAM" id="MobiDB-lite"/>
    </source>
</evidence>
<dbReference type="InterPro" id="IPR030387">
    <property type="entry name" value="G_Bms1/Tsr1_dom"/>
</dbReference>
<feature type="compositionally biased region" description="Basic and acidic residues" evidence="5">
    <location>
        <begin position="30"/>
        <end position="43"/>
    </location>
</feature>
<organism evidence="7 8">
    <name type="scientific">Uncinula necator</name>
    <name type="common">Grape powdery mildew</name>
    <dbReference type="NCBI Taxonomy" id="52586"/>
    <lineage>
        <taxon>Eukaryota</taxon>
        <taxon>Fungi</taxon>
        <taxon>Dikarya</taxon>
        <taxon>Ascomycota</taxon>
        <taxon>Pezizomycotina</taxon>
        <taxon>Leotiomycetes</taxon>
        <taxon>Erysiphales</taxon>
        <taxon>Erysiphaceae</taxon>
        <taxon>Erysiphe</taxon>
    </lineage>
</organism>
<feature type="region of interest" description="Disordered" evidence="5">
    <location>
        <begin position="425"/>
        <end position="444"/>
    </location>
</feature>
<feature type="compositionally biased region" description="Basic residues" evidence="5">
    <location>
        <begin position="8"/>
        <end position="27"/>
    </location>
</feature>
<dbReference type="GO" id="GO:0030688">
    <property type="term" value="C:preribosome, small subunit precursor"/>
    <property type="evidence" value="ECO:0007669"/>
    <property type="project" value="EnsemblFungi"/>
</dbReference>
<feature type="region of interest" description="Disordered" evidence="5">
    <location>
        <begin position="1"/>
        <end position="61"/>
    </location>
</feature>
<evidence type="ECO:0000256" key="3">
    <source>
        <dbReference type="ARBA" id="ARBA00023242"/>
    </source>
</evidence>
<comment type="similarity">
    <text evidence="4">Belongs to the TRAFAC class translation factor GTPase superfamily. Bms1-like GTPase family. TSR1 subfamily.</text>
</comment>
<keyword evidence="8" id="KW-1185">Reference proteome</keyword>
<dbReference type="Pfam" id="PF22298">
    <property type="entry name" value="Tsr1_G-like"/>
    <property type="match status" value="1"/>
</dbReference>
<evidence type="ECO:0000313" key="7">
    <source>
        <dbReference type="EMBL" id="KHJ32223.1"/>
    </source>
</evidence>
<evidence type="ECO:0000256" key="1">
    <source>
        <dbReference type="ARBA" id="ARBA00004604"/>
    </source>
</evidence>
<dbReference type="GO" id="GO:0005525">
    <property type="term" value="F:GTP binding"/>
    <property type="evidence" value="ECO:0007669"/>
    <property type="project" value="TreeGrafter"/>
</dbReference>
<dbReference type="SMART" id="SM00785">
    <property type="entry name" value="AARP2CN"/>
    <property type="match status" value="1"/>
</dbReference>
<dbReference type="InterPro" id="IPR007034">
    <property type="entry name" value="BMS1_TSR1_C"/>
</dbReference>
<feature type="domain" description="Bms1-type G" evidence="6">
    <location>
        <begin position="86"/>
        <end position="245"/>
    </location>
</feature>
<protein>
    <submittedName>
        <fullName evidence="7">Putative pre-rrna processing protein tsr1</fullName>
    </submittedName>
</protein>
<keyword evidence="2" id="KW-0690">Ribosome biogenesis</keyword>
<reference evidence="7 8" key="1">
    <citation type="journal article" date="2014" name="BMC Genomics">
        <title>Adaptive genomic structural variation in the grape powdery mildew pathogen, Erysiphe necator.</title>
        <authorList>
            <person name="Jones L."/>
            <person name="Riaz S."/>
            <person name="Morales-Cruz A."/>
            <person name="Amrine K.C."/>
            <person name="McGuire B."/>
            <person name="Gubler W.D."/>
            <person name="Walker M.A."/>
            <person name="Cantu D."/>
        </authorList>
    </citation>
    <scope>NUCLEOTIDE SEQUENCE [LARGE SCALE GENOMIC DNA]</scope>
    <source>
        <strain evidence="8">c</strain>
    </source>
</reference>
<dbReference type="GO" id="GO:0003924">
    <property type="term" value="F:GTPase activity"/>
    <property type="evidence" value="ECO:0007669"/>
    <property type="project" value="TreeGrafter"/>
</dbReference>
<dbReference type="InterPro" id="IPR012948">
    <property type="entry name" value="AARP2CN"/>
</dbReference>
<dbReference type="GO" id="GO:0043021">
    <property type="term" value="F:ribonucleoprotein complex binding"/>
    <property type="evidence" value="ECO:0007669"/>
    <property type="project" value="EnsemblFungi"/>
</dbReference>
<dbReference type="OMA" id="MNLPRFK"/>
<name>A0A0B1P1U7_UNCNE</name>
<dbReference type="EMBL" id="JNVN01002237">
    <property type="protein sequence ID" value="KHJ32223.1"/>
    <property type="molecule type" value="Genomic_DNA"/>
</dbReference>
<dbReference type="Pfam" id="PF08142">
    <property type="entry name" value="AARP2CN"/>
    <property type="match status" value="1"/>
</dbReference>
<comment type="subcellular location">
    <subcellularLocation>
        <location evidence="1">Nucleus</location>
        <location evidence="1">Nucleolus</location>
    </subcellularLocation>
</comment>
<dbReference type="GO" id="GO:0005730">
    <property type="term" value="C:nucleolus"/>
    <property type="evidence" value="ECO:0007669"/>
    <property type="project" value="UniProtKB-SubCell"/>
</dbReference>
<dbReference type="InterPro" id="IPR039761">
    <property type="entry name" value="Bms1/Tsr1"/>
</dbReference>
<comment type="caution">
    <text evidence="7">The sequence shown here is derived from an EMBL/GenBank/DDBJ whole genome shotgun (WGS) entry which is preliminary data.</text>
</comment>